<evidence type="ECO:0000313" key="1">
    <source>
        <dbReference type="EMBL" id="AIW21711.1"/>
    </source>
</evidence>
<evidence type="ECO:0000313" key="2">
    <source>
        <dbReference type="Proteomes" id="UP000030081"/>
    </source>
</evidence>
<name>A0A097AWQ9_9VIBR</name>
<accession>A0A097AWQ9</accession>
<protein>
    <submittedName>
        <fullName evidence="1">Uncharacterized protein</fullName>
    </submittedName>
</protein>
<dbReference type="Pfam" id="PF11225">
    <property type="entry name" value="DUF3024"/>
    <property type="match status" value="1"/>
</dbReference>
<dbReference type="Proteomes" id="UP000030081">
    <property type="component" value="Chromosome 2"/>
</dbReference>
<gene>
    <name evidence="1" type="ORF">IX92_22260</name>
</gene>
<organism evidence="1 2">
    <name type="scientific">Vibrio coralliilyticus</name>
    <dbReference type="NCBI Taxonomy" id="190893"/>
    <lineage>
        <taxon>Bacteria</taxon>
        <taxon>Pseudomonadati</taxon>
        <taxon>Pseudomonadota</taxon>
        <taxon>Gammaproteobacteria</taxon>
        <taxon>Vibrionales</taxon>
        <taxon>Vibrionaceae</taxon>
        <taxon>Vibrio</taxon>
    </lineage>
</organism>
<dbReference type="KEGG" id="vcy:IX92_22260"/>
<dbReference type="RefSeq" id="WP_019277729.1">
    <property type="nucleotide sequence ID" value="NZ_CP009265.1"/>
</dbReference>
<dbReference type="KEGG" id="vct:JV59_17335"/>
<proteinExistence type="predicted"/>
<dbReference type="InterPro" id="IPR021388">
    <property type="entry name" value="DUF3024"/>
</dbReference>
<dbReference type="AlphaFoldDB" id="A0A097AWQ9"/>
<dbReference type="OrthoDB" id="5900883at2"/>
<keyword evidence="2" id="KW-1185">Reference proteome</keyword>
<reference evidence="1 2" key="1">
    <citation type="submission" date="2014-10" db="EMBL/GenBank/DDBJ databases">
        <title>The Complete Genome Sequence for the Shellfish Pathogen Vibrio coralliilyticus RE98 Isolated from a Shellfish Hatchery.</title>
        <authorList>
            <person name="Richards G.P."/>
            <person name="Bono J.L."/>
            <person name="Watson M.A."/>
            <person name="Needleman D.S."/>
        </authorList>
    </citation>
    <scope>NUCLEOTIDE SEQUENCE [LARGE SCALE GENOMIC DNA]</scope>
    <source>
        <strain evidence="1 2">RE98</strain>
    </source>
</reference>
<dbReference type="EMBL" id="CP009618">
    <property type="protein sequence ID" value="AIW21711.1"/>
    <property type="molecule type" value="Genomic_DNA"/>
</dbReference>
<sequence length="117" mass="13598">MGLVSLLQKQVESRAQVICEQRNKSLPAELGKASYEVTDNGVVFIKQHFLLDSAHCDYMLPVAKVQWNDEHSTWLLFMADELKEENWLPYPYLAQSHDLTAIMREVDKDPKSVFWED</sequence>